<dbReference type="InterPro" id="IPR039426">
    <property type="entry name" value="TonB-dep_rcpt-like"/>
</dbReference>
<keyword evidence="5" id="KW-0732">Signal</keyword>
<evidence type="ECO:0000256" key="7">
    <source>
        <dbReference type="ARBA" id="ARBA00023136"/>
    </source>
</evidence>
<keyword evidence="4 10" id="KW-0812">Transmembrane</keyword>
<evidence type="ECO:0000256" key="5">
    <source>
        <dbReference type="ARBA" id="ARBA00022729"/>
    </source>
</evidence>
<evidence type="ECO:0000313" key="14">
    <source>
        <dbReference type="EMBL" id="MDT0559532.1"/>
    </source>
</evidence>
<dbReference type="Pfam" id="PF07715">
    <property type="entry name" value="Plug"/>
    <property type="match status" value="1"/>
</dbReference>
<evidence type="ECO:0000256" key="10">
    <source>
        <dbReference type="PROSITE-ProRule" id="PRU01360"/>
    </source>
</evidence>
<keyword evidence="7 10" id="KW-0472">Membrane</keyword>
<evidence type="ECO:0000259" key="12">
    <source>
        <dbReference type="Pfam" id="PF00593"/>
    </source>
</evidence>
<dbReference type="EMBL" id="JAVRIA010000009">
    <property type="protein sequence ID" value="MDT0559532.1"/>
    <property type="molecule type" value="Genomic_DNA"/>
</dbReference>
<dbReference type="PROSITE" id="PS52016">
    <property type="entry name" value="TONB_DEPENDENT_REC_3"/>
    <property type="match status" value="1"/>
</dbReference>
<evidence type="ECO:0000313" key="15">
    <source>
        <dbReference type="Proteomes" id="UP001259492"/>
    </source>
</evidence>
<dbReference type="InterPro" id="IPR012910">
    <property type="entry name" value="Plug_dom"/>
</dbReference>
<reference evidence="14 15" key="1">
    <citation type="submission" date="2023-09" db="EMBL/GenBank/DDBJ databases">
        <authorList>
            <person name="Rey-Velasco X."/>
        </authorList>
    </citation>
    <scope>NUCLEOTIDE SEQUENCE [LARGE SCALE GENOMIC DNA]</scope>
    <source>
        <strain evidence="14 15">W332</strain>
    </source>
</reference>
<evidence type="ECO:0000256" key="8">
    <source>
        <dbReference type="ARBA" id="ARBA00023170"/>
    </source>
</evidence>
<keyword evidence="9 10" id="KW-0998">Cell outer membrane</keyword>
<dbReference type="InterPro" id="IPR000531">
    <property type="entry name" value="Beta-barrel_TonB"/>
</dbReference>
<organism evidence="14 15">
    <name type="scientific">Microcosmobacter mediterraneus</name>
    <dbReference type="NCBI Taxonomy" id="3075607"/>
    <lineage>
        <taxon>Bacteria</taxon>
        <taxon>Pseudomonadati</taxon>
        <taxon>Bacteroidota</taxon>
        <taxon>Flavobacteriia</taxon>
        <taxon>Flavobacteriales</taxon>
        <taxon>Flavobacteriaceae</taxon>
        <taxon>Microcosmobacter</taxon>
    </lineage>
</organism>
<dbReference type="RefSeq" id="WP_311428295.1">
    <property type="nucleotide sequence ID" value="NZ_JAVRIA010000009.1"/>
</dbReference>
<sequence>MRHLCIAMTILCFAYGNAQDCNYKLTGTIQDFHDGTPIAGATIYMKNLKTYTTTNIDGYFAIEDLCKGTLILEISHLACETKILEIDIKGDMVKLIKLEHHLEELNEVTVKTEENTETNTAQETIIKSKVINRYSSLSLGDVLKEVPGVSSINTGNTIVKPMINGLHSSRILILNNGVRQQDQEWGIEHAPNIDINSANQISVIKGSGALAYGGDALGGVIIINPSKFVKRDTLYGNTIVGGQSNGRGYHISTAINKDFISGWFAQFQGTYKRRGDFEAPDYNLTNTGLDSRGFSTRVGKKKFESGFELFYSFIDNTIGILGASHIGSVFDIERAINSGQPLLIEDFSYDINAPKQDITHHLAKANYYKRFQNFGKLSVQYDYQYNKRLEFDVRIGDRRNIPAVDLTLQTHTISADVNLDNNLERKINFGIMGRYQDNFANPDTGVRRLIPDYNKYDFGTYITTELKLNANLLIDAGLRYDFNRIDAKKFYQTSRWEERGYDNDFSDIIIEELPTQLLTNPVFNYHNISASIGGKYTVNEKNEIRFNYNLASRPPNVSELFSDGLHHSSARFEFGDLRFDTEIANRVSLSYAYNSPNFSLVTELFYNRITNFIYLRPFDFILTGRGPFPLWEYQQTNAEMLGVDLTAIYNISKSLEFQNKTAFIKGYDLEMDVPLIDIPSFNTINQLTYTNSNWYNFSASLRSEWVFEQNEFPDFNFEVLDQLNEEMILIDISTPPAAYHLLHFYTEAAFSVSENTTLNVALGINNLFDTSYRNYLNRLRFFADDLGRNITLQLELNY</sequence>
<gene>
    <name evidence="14" type="ORF">RM697_12785</name>
</gene>
<keyword evidence="6 11" id="KW-0798">TonB box</keyword>
<evidence type="ECO:0000256" key="11">
    <source>
        <dbReference type="RuleBase" id="RU003357"/>
    </source>
</evidence>
<proteinExistence type="inferred from homology"/>
<dbReference type="Gene3D" id="2.170.130.10">
    <property type="entry name" value="TonB-dependent receptor, plug domain"/>
    <property type="match status" value="1"/>
</dbReference>
<dbReference type="Proteomes" id="UP001259492">
    <property type="component" value="Unassembled WGS sequence"/>
</dbReference>
<evidence type="ECO:0000256" key="2">
    <source>
        <dbReference type="ARBA" id="ARBA00022448"/>
    </source>
</evidence>
<dbReference type="InterPro" id="IPR037066">
    <property type="entry name" value="Plug_dom_sf"/>
</dbReference>
<dbReference type="PANTHER" id="PTHR30069:SF29">
    <property type="entry name" value="HEMOGLOBIN AND HEMOGLOBIN-HAPTOGLOBIN-BINDING PROTEIN 1-RELATED"/>
    <property type="match status" value="1"/>
</dbReference>
<name>A0ABU2YNX3_9FLAO</name>
<accession>A0ABU2YNX3</accession>
<dbReference type="InterPro" id="IPR008969">
    <property type="entry name" value="CarboxyPept-like_regulatory"/>
</dbReference>
<dbReference type="PANTHER" id="PTHR30069">
    <property type="entry name" value="TONB-DEPENDENT OUTER MEMBRANE RECEPTOR"/>
    <property type="match status" value="1"/>
</dbReference>
<evidence type="ECO:0000256" key="4">
    <source>
        <dbReference type="ARBA" id="ARBA00022692"/>
    </source>
</evidence>
<protein>
    <submittedName>
        <fullName evidence="14">TonB-dependent receptor</fullName>
    </submittedName>
</protein>
<comment type="similarity">
    <text evidence="10 11">Belongs to the TonB-dependent receptor family.</text>
</comment>
<evidence type="ECO:0000256" key="6">
    <source>
        <dbReference type="ARBA" id="ARBA00023077"/>
    </source>
</evidence>
<keyword evidence="15" id="KW-1185">Reference proteome</keyword>
<feature type="domain" description="TonB-dependent receptor-like beta-barrel" evidence="12">
    <location>
        <begin position="355"/>
        <end position="767"/>
    </location>
</feature>
<dbReference type="Gene3D" id="2.40.170.20">
    <property type="entry name" value="TonB-dependent receptor, beta-barrel domain"/>
    <property type="match status" value="1"/>
</dbReference>
<comment type="subcellular location">
    <subcellularLocation>
        <location evidence="1 10">Cell outer membrane</location>
        <topology evidence="1 10">Multi-pass membrane protein</topology>
    </subcellularLocation>
</comment>
<dbReference type="SUPFAM" id="SSF56935">
    <property type="entry name" value="Porins"/>
    <property type="match status" value="1"/>
</dbReference>
<dbReference type="Gene3D" id="2.60.40.1120">
    <property type="entry name" value="Carboxypeptidase-like, regulatory domain"/>
    <property type="match status" value="1"/>
</dbReference>
<keyword evidence="3 10" id="KW-1134">Transmembrane beta strand</keyword>
<dbReference type="SUPFAM" id="SSF49464">
    <property type="entry name" value="Carboxypeptidase regulatory domain-like"/>
    <property type="match status" value="1"/>
</dbReference>
<keyword evidence="2 10" id="KW-0813">Transport</keyword>
<evidence type="ECO:0000256" key="3">
    <source>
        <dbReference type="ARBA" id="ARBA00022452"/>
    </source>
</evidence>
<evidence type="ECO:0000256" key="9">
    <source>
        <dbReference type="ARBA" id="ARBA00023237"/>
    </source>
</evidence>
<evidence type="ECO:0000259" key="13">
    <source>
        <dbReference type="Pfam" id="PF07715"/>
    </source>
</evidence>
<keyword evidence="8 14" id="KW-0675">Receptor</keyword>
<dbReference type="Pfam" id="PF00593">
    <property type="entry name" value="TonB_dep_Rec_b-barrel"/>
    <property type="match status" value="1"/>
</dbReference>
<dbReference type="InterPro" id="IPR036942">
    <property type="entry name" value="Beta-barrel_TonB_sf"/>
</dbReference>
<evidence type="ECO:0000256" key="1">
    <source>
        <dbReference type="ARBA" id="ARBA00004571"/>
    </source>
</evidence>
<dbReference type="Pfam" id="PF13715">
    <property type="entry name" value="CarbopepD_reg_2"/>
    <property type="match status" value="1"/>
</dbReference>
<comment type="caution">
    <text evidence="14">The sequence shown here is derived from an EMBL/GenBank/DDBJ whole genome shotgun (WGS) entry which is preliminary data.</text>
</comment>
<feature type="domain" description="TonB-dependent receptor plug" evidence="13">
    <location>
        <begin position="119"/>
        <end position="220"/>
    </location>
</feature>